<keyword evidence="2" id="KW-1185">Reference proteome</keyword>
<sequence length="50" mass="5694">QGIDLKDIDLIIQWKVTCDPCMLWQRFGHGACDKDVQATALLFVESKDLD</sequence>
<protein>
    <submittedName>
        <fullName evidence="1">Uncharacterized protein</fullName>
    </submittedName>
</protein>
<accession>A0ACB6YZX7</accession>
<reference evidence="1" key="2">
    <citation type="journal article" date="2020" name="Nat. Commun.">
        <title>Large-scale genome sequencing of mycorrhizal fungi provides insights into the early evolution of symbiotic traits.</title>
        <authorList>
            <person name="Miyauchi S."/>
            <person name="Kiss E."/>
            <person name="Kuo A."/>
            <person name="Drula E."/>
            <person name="Kohler A."/>
            <person name="Sanchez-Garcia M."/>
            <person name="Morin E."/>
            <person name="Andreopoulos B."/>
            <person name="Barry K.W."/>
            <person name="Bonito G."/>
            <person name="Buee M."/>
            <person name="Carver A."/>
            <person name="Chen C."/>
            <person name="Cichocki N."/>
            <person name="Clum A."/>
            <person name="Culley D."/>
            <person name="Crous P.W."/>
            <person name="Fauchery L."/>
            <person name="Girlanda M."/>
            <person name="Hayes R.D."/>
            <person name="Keri Z."/>
            <person name="LaButti K."/>
            <person name="Lipzen A."/>
            <person name="Lombard V."/>
            <person name="Magnuson J."/>
            <person name="Maillard F."/>
            <person name="Murat C."/>
            <person name="Nolan M."/>
            <person name="Ohm R.A."/>
            <person name="Pangilinan J."/>
            <person name="Pereira M.F."/>
            <person name="Perotto S."/>
            <person name="Peter M."/>
            <person name="Pfister S."/>
            <person name="Riley R."/>
            <person name="Sitrit Y."/>
            <person name="Stielow J.B."/>
            <person name="Szollosi G."/>
            <person name="Zifcakova L."/>
            <person name="Stursova M."/>
            <person name="Spatafora J.W."/>
            <person name="Tedersoo L."/>
            <person name="Vaario L.M."/>
            <person name="Yamada A."/>
            <person name="Yan M."/>
            <person name="Wang P."/>
            <person name="Xu J."/>
            <person name="Bruns T."/>
            <person name="Baldrian P."/>
            <person name="Vilgalys R."/>
            <person name="Dunand C."/>
            <person name="Henrissat B."/>
            <person name="Grigoriev I.V."/>
            <person name="Hibbett D."/>
            <person name="Nagy L.G."/>
            <person name="Martin F.M."/>
        </authorList>
    </citation>
    <scope>NUCLEOTIDE SEQUENCE</scope>
    <source>
        <strain evidence="1">P2</strain>
    </source>
</reference>
<proteinExistence type="predicted"/>
<feature type="non-terminal residue" evidence="1">
    <location>
        <position position="1"/>
    </location>
</feature>
<feature type="non-terminal residue" evidence="1">
    <location>
        <position position="50"/>
    </location>
</feature>
<organism evidence="1 2">
    <name type="scientific">Thelephora ganbajun</name>
    <name type="common">Ganba fungus</name>
    <dbReference type="NCBI Taxonomy" id="370292"/>
    <lineage>
        <taxon>Eukaryota</taxon>
        <taxon>Fungi</taxon>
        <taxon>Dikarya</taxon>
        <taxon>Basidiomycota</taxon>
        <taxon>Agaricomycotina</taxon>
        <taxon>Agaricomycetes</taxon>
        <taxon>Thelephorales</taxon>
        <taxon>Thelephoraceae</taxon>
        <taxon>Thelephora</taxon>
    </lineage>
</organism>
<evidence type="ECO:0000313" key="2">
    <source>
        <dbReference type="Proteomes" id="UP000886501"/>
    </source>
</evidence>
<dbReference type="EMBL" id="MU118358">
    <property type="protein sequence ID" value="KAF9642784.1"/>
    <property type="molecule type" value="Genomic_DNA"/>
</dbReference>
<evidence type="ECO:0000313" key="1">
    <source>
        <dbReference type="EMBL" id="KAF9642784.1"/>
    </source>
</evidence>
<dbReference type="Proteomes" id="UP000886501">
    <property type="component" value="Unassembled WGS sequence"/>
</dbReference>
<reference evidence="1" key="1">
    <citation type="submission" date="2019-10" db="EMBL/GenBank/DDBJ databases">
        <authorList>
            <consortium name="DOE Joint Genome Institute"/>
            <person name="Kuo A."/>
            <person name="Miyauchi S."/>
            <person name="Kiss E."/>
            <person name="Drula E."/>
            <person name="Kohler A."/>
            <person name="Sanchez-Garcia M."/>
            <person name="Andreopoulos B."/>
            <person name="Barry K.W."/>
            <person name="Bonito G."/>
            <person name="Buee M."/>
            <person name="Carver A."/>
            <person name="Chen C."/>
            <person name="Cichocki N."/>
            <person name="Clum A."/>
            <person name="Culley D."/>
            <person name="Crous P.W."/>
            <person name="Fauchery L."/>
            <person name="Girlanda M."/>
            <person name="Hayes R."/>
            <person name="Keri Z."/>
            <person name="Labutti K."/>
            <person name="Lipzen A."/>
            <person name="Lombard V."/>
            <person name="Magnuson J."/>
            <person name="Maillard F."/>
            <person name="Morin E."/>
            <person name="Murat C."/>
            <person name="Nolan M."/>
            <person name="Ohm R."/>
            <person name="Pangilinan J."/>
            <person name="Pereira M."/>
            <person name="Perotto S."/>
            <person name="Peter M."/>
            <person name="Riley R."/>
            <person name="Sitrit Y."/>
            <person name="Stielow B."/>
            <person name="Szollosi G."/>
            <person name="Zifcakova L."/>
            <person name="Stursova M."/>
            <person name="Spatafora J.W."/>
            <person name="Tedersoo L."/>
            <person name="Vaario L.-M."/>
            <person name="Yamada A."/>
            <person name="Yan M."/>
            <person name="Wang P."/>
            <person name="Xu J."/>
            <person name="Bruns T."/>
            <person name="Baldrian P."/>
            <person name="Vilgalys R."/>
            <person name="Henrissat B."/>
            <person name="Grigoriev I.V."/>
            <person name="Hibbett D."/>
            <person name="Nagy L.G."/>
            <person name="Martin F.M."/>
        </authorList>
    </citation>
    <scope>NUCLEOTIDE SEQUENCE</scope>
    <source>
        <strain evidence="1">P2</strain>
    </source>
</reference>
<name>A0ACB6YZX7_THEGA</name>
<comment type="caution">
    <text evidence="1">The sequence shown here is derived from an EMBL/GenBank/DDBJ whole genome shotgun (WGS) entry which is preliminary data.</text>
</comment>
<gene>
    <name evidence="1" type="ORF">BDM02DRAFT_3066120</name>
</gene>